<dbReference type="PROSITE" id="PS50102">
    <property type="entry name" value="RRM"/>
    <property type="match status" value="1"/>
</dbReference>
<dbReference type="InterPro" id="IPR051945">
    <property type="entry name" value="RRM_MRD1_RNA_proc_ribogen"/>
</dbReference>
<dbReference type="InterPro" id="IPR012677">
    <property type="entry name" value="Nucleotide-bd_a/b_plait_sf"/>
</dbReference>
<dbReference type="GO" id="GO:0003729">
    <property type="term" value="F:mRNA binding"/>
    <property type="evidence" value="ECO:0007669"/>
    <property type="project" value="TreeGrafter"/>
</dbReference>
<evidence type="ECO:0000256" key="2">
    <source>
        <dbReference type="ARBA" id="ARBA00022737"/>
    </source>
</evidence>
<dbReference type="InterPro" id="IPR000504">
    <property type="entry name" value="RRM_dom"/>
</dbReference>
<evidence type="ECO:0000313" key="8">
    <source>
        <dbReference type="Proteomes" id="UP000694867"/>
    </source>
</evidence>
<feature type="compositionally biased region" description="Polar residues" evidence="6">
    <location>
        <begin position="119"/>
        <end position="140"/>
    </location>
</feature>
<dbReference type="GeneID" id="100905356"/>
<keyword evidence="3 5" id="KW-0694">RNA-binding</keyword>
<reference evidence="9" key="1">
    <citation type="submission" date="2025-08" db="UniProtKB">
        <authorList>
            <consortium name="RefSeq"/>
        </authorList>
    </citation>
    <scope>IDENTIFICATION</scope>
</reference>
<dbReference type="InterPro" id="IPR035979">
    <property type="entry name" value="RBD_domain_sf"/>
</dbReference>
<comment type="subcellular location">
    <subcellularLocation>
        <location evidence="1">Nucleus</location>
    </subcellularLocation>
</comment>
<gene>
    <name evidence="9" type="primary">LOC100905356</name>
</gene>
<evidence type="ECO:0000313" key="9">
    <source>
        <dbReference type="RefSeq" id="XP_003748349.1"/>
    </source>
</evidence>
<dbReference type="GO" id="GO:0005634">
    <property type="term" value="C:nucleus"/>
    <property type="evidence" value="ECO:0007669"/>
    <property type="project" value="UniProtKB-SubCell"/>
</dbReference>
<dbReference type="Proteomes" id="UP000694867">
    <property type="component" value="Unplaced"/>
</dbReference>
<evidence type="ECO:0000256" key="4">
    <source>
        <dbReference type="ARBA" id="ARBA00023242"/>
    </source>
</evidence>
<dbReference type="PANTHER" id="PTHR48039">
    <property type="entry name" value="RNA-BINDING MOTIF PROTEIN 14B"/>
    <property type="match status" value="1"/>
</dbReference>
<accession>A0AAJ6W0U6</accession>
<keyword evidence="4" id="KW-0539">Nucleus</keyword>
<dbReference type="SMART" id="SM00360">
    <property type="entry name" value="RRM"/>
    <property type="match status" value="1"/>
</dbReference>
<dbReference type="SUPFAM" id="SSF54928">
    <property type="entry name" value="RNA-binding domain, RBD"/>
    <property type="match status" value="1"/>
</dbReference>
<feature type="compositionally biased region" description="Polar residues" evidence="6">
    <location>
        <begin position="357"/>
        <end position="367"/>
    </location>
</feature>
<feature type="domain" description="RRM" evidence="7">
    <location>
        <begin position="17"/>
        <end position="96"/>
    </location>
</feature>
<evidence type="ECO:0000256" key="3">
    <source>
        <dbReference type="ARBA" id="ARBA00022884"/>
    </source>
</evidence>
<dbReference type="Pfam" id="PF00076">
    <property type="entry name" value="RRM_1"/>
    <property type="match status" value="1"/>
</dbReference>
<dbReference type="RefSeq" id="XP_003748349.1">
    <property type="nucleotide sequence ID" value="XM_003748301.2"/>
</dbReference>
<evidence type="ECO:0000256" key="1">
    <source>
        <dbReference type="ARBA" id="ARBA00004123"/>
    </source>
</evidence>
<evidence type="ECO:0000256" key="5">
    <source>
        <dbReference type="PROSITE-ProRule" id="PRU00176"/>
    </source>
</evidence>
<dbReference type="Gene3D" id="3.30.70.330">
    <property type="match status" value="1"/>
</dbReference>
<keyword evidence="8" id="KW-1185">Reference proteome</keyword>
<dbReference type="AlphaFoldDB" id="A0AAJ6W0U6"/>
<dbReference type="KEGG" id="goe:100905356"/>
<feature type="region of interest" description="Disordered" evidence="6">
    <location>
        <begin position="338"/>
        <end position="367"/>
    </location>
</feature>
<sequence>MLGTERSQNAGFTYHPNRVYIKELPPNLDSDELIRSFSSFGFRIRTARVVETQGSTNYGFLTFESREEADQILQAARSEQGILIRGKKATVDRAYSRKYTQRRDSRQLSLGLQRLVNSTASSNDSHVNPQSNFMQQNYNNPHELGGPSEQHSDSFTAQVSYHMQAAQPYSDLYFDGQPVYLQQEAPGFAQNISGRPPSAHDEFRGPHQWSVHGAQNHAYESVENTYPRHAQMHAPYFTMAHREGSSSPSYAEDPAEGAEAPLMPERSSFAEPASVHRIESETPTATHVIISQGYAHPDYSQLHNQALHQLQSFHQDFAQQQSPINGHWVHHPYAHYHQPPQEIYQQARDPRGESNESDGQSPGSRAQ</sequence>
<feature type="region of interest" description="Disordered" evidence="6">
    <location>
        <begin position="119"/>
        <end position="152"/>
    </location>
</feature>
<organism evidence="8 9">
    <name type="scientific">Galendromus occidentalis</name>
    <name type="common">western predatory mite</name>
    <dbReference type="NCBI Taxonomy" id="34638"/>
    <lineage>
        <taxon>Eukaryota</taxon>
        <taxon>Metazoa</taxon>
        <taxon>Ecdysozoa</taxon>
        <taxon>Arthropoda</taxon>
        <taxon>Chelicerata</taxon>
        <taxon>Arachnida</taxon>
        <taxon>Acari</taxon>
        <taxon>Parasitiformes</taxon>
        <taxon>Mesostigmata</taxon>
        <taxon>Gamasina</taxon>
        <taxon>Phytoseioidea</taxon>
        <taxon>Phytoseiidae</taxon>
        <taxon>Typhlodrominae</taxon>
        <taxon>Galendromus</taxon>
    </lineage>
</organism>
<dbReference type="PANTHER" id="PTHR48039:SF5">
    <property type="entry name" value="RNA-BINDING PROTEIN 28"/>
    <property type="match status" value="1"/>
</dbReference>
<proteinExistence type="predicted"/>
<evidence type="ECO:0000259" key="7">
    <source>
        <dbReference type="PROSITE" id="PS50102"/>
    </source>
</evidence>
<keyword evidence="2" id="KW-0677">Repeat</keyword>
<protein>
    <submittedName>
        <fullName evidence="9">Uncharacterized protein LOC100905356</fullName>
    </submittedName>
</protein>
<name>A0AAJ6W0U6_9ACAR</name>
<evidence type="ECO:0000256" key="6">
    <source>
        <dbReference type="SAM" id="MobiDB-lite"/>
    </source>
</evidence>